<evidence type="ECO:0000313" key="3">
    <source>
        <dbReference type="Proteomes" id="UP001374535"/>
    </source>
</evidence>
<dbReference type="EMBL" id="CP144694">
    <property type="protein sequence ID" value="WVZ02258.1"/>
    <property type="molecule type" value="Genomic_DNA"/>
</dbReference>
<name>A0AAQ3N2Z3_VIGMU</name>
<feature type="compositionally biased region" description="Low complexity" evidence="1">
    <location>
        <begin position="7"/>
        <end position="21"/>
    </location>
</feature>
<feature type="region of interest" description="Disordered" evidence="1">
    <location>
        <begin position="1"/>
        <end position="21"/>
    </location>
</feature>
<gene>
    <name evidence="2" type="ORF">V8G54_023064</name>
</gene>
<proteinExistence type="predicted"/>
<keyword evidence="3" id="KW-1185">Reference proteome</keyword>
<protein>
    <submittedName>
        <fullName evidence="2">Uncharacterized protein</fullName>
    </submittedName>
</protein>
<reference evidence="2 3" key="1">
    <citation type="journal article" date="2023" name="Life. Sci Alliance">
        <title>Evolutionary insights into 3D genome organization and epigenetic landscape of Vigna mungo.</title>
        <authorList>
            <person name="Junaid A."/>
            <person name="Singh B."/>
            <person name="Bhatia S."/>
        </authorList>
    </citation>
    <scope>NUCLEOTIDE SEQUENCE [LARGE SCALE GENOMIC DNA]</scope>
    <source>
        <strain evidence="2">Urdbean</strain>
    </source>
</reference>
<evidence type="ECO:0000256" key="1">
    <source>
        <dbReference type="SAM" id="MobiDB-lite"/>
    </source>
</evidence>
<dbReference type="Proteomes" id="UP001374535">
    <property type="component" value="Chromosome 7"/>
</dbReference>
<sequence length="168" mass="18068">MYQSMENNRANAAGAASRSSNFSNNGTTLKGCLTWHSRCRSSTASTSDGAVAIEMMYAPKLSGGSSDITWKVSKTSLISSVLGRSGPNRGRLPLNSDKSHCCRFSSDHSWYEPISKCLVMASKTSVWRSDSCLMSSLTSDSPKVETCLKKSSRLPSAIARSPQAQSDL</sequence>
<evidence type="ECO:0000313" key="2">
    <source>
        <dbReference type="EMBL" id="WVZ02258.1"/>
    </source>
</evidence>
<accession>A0AAQ3N2Z3</accession>
<organism evidence="2 3">
    <name type="scientific">Vigna mungo</name>
    <name type="common">Black gram</name>
    <name type="synonym">Phaseolus mungo</name>
    <dbReference type="NCBI Taxonomy" id="3915"/>
    <lineage>
        <taxon>Eukaryota</taxon>
        <taxon>Viridiplantae</taxon>
        <taxon>Streptophyta</taxon>
        <taxon>Embryophyta</taxon>
        <taxon>Tracheophyta</taxon>
        <taxon>Spermatophyta</taxon>
        <taxon>Magnoliopsida</taxon>
        <taxon>eudicotyledons</taxon>
        <taxon>Gunneridae</taxon>
        <taxon>Pentapetalae</taxon>
        <taxon>rosids</taxon>
        <taxon>fabids</taxon>
        <taxon>Fabales</taxon>
        <taxon>Fabaceae</taxon>
        <taxon>Papilionoideae</taxon>
        <taxon>50 kb inversion clade</taxon>
        <taxon>NPAAA clade</taxon>
        <taxon>indigoferoid/millettioid clade</taxon>
        <taxon>Phaseoleae</taxon>
        <taxon>Vigna</taxon>
    </lineage>
</organism>
<dbReference type="AlphaFoldDB" id="A0AAQ3N2Z3"/>